<dbReference type="SUPFAM" id="SSF57701">
    <property type="entry name" value="Zn2/Cys6 DNA-binding domain"/>
    <property type="match status" value="1"/>
</dbReference>
<evidence type="ECO:0000313" key="4">
    <source>
        <dbReference type="EMBL" id="KAK7937589.1"/>
    </source>
</evidence>
<dbReference type="EMBL" id="JAQQWE010000010">
    <property type="protein sequence ID" value="KAK7937589.1"/>
    <property type="molecule type" value="Genomic_DNA"/>
</dbReference>
<feature type="region of interest" description="Disordered" evidence="2">
    <location>
        <begin position="277"/>
        <end position="329"/>
    </location>
</feature>
<evidence type="ECO:0000256" key="2">
    <source>
        <dbReference type="SAM" id="MobiDB-lite"/>
    </source>
</evidence>
<dbReference type="InterPro" id="IPR053181">
    <property type="entry name" value="EcdB-like_regulator"/>
</dbReference>
<dbReference type="PANTHER" id="PTHR47785">
    <property type="entry name" value="ZN(II)2CYS6 TRANSCRIPTION FACTOR (EUROFUNG)-RELATED-RELATED"/>
    <property type="match status" value="1"/>
</dbReference>
<dbReference type="CDD" id="cd00067">
    <property type="entry name" value="GAL4"/>
    <property type="match status" value="1"/>
</dbReference>
<feature type="region of interest" description="Disordered" evidence="2">
    <location>
        <begin position="1"/>
        <end position="21"/>
    </location>
</feature>
<feature type="compositionally biased region" description="Basic and acidic residues" evidence="2">
    <location>
        <begin position="295"/>
        <end position="306"/>
    </location>
</feature>
<dbReference type="Gene3D" id="4.10.240.10">
    <property type="entry name" value="Zn(2)-C6 fungal-type DNA-binding domain"/>
    <property type="match status" value="1"/>
</dbReference>
<feature type="region of interest" description="Disordered" evidence="2">
    <location>
        <begin position="216"/>
        <end position="262"/>
    </location>
</feature>
<reference evidence="4 5" key="1">
    <citation type="submission" date="2023-01" db="EMBL/GenBank/DDBJ databases">
        <title>Analysis of 21 Apiospora genomes using comparative genomics revels a genus with tremendous synthesis potential of carbohydrate active enzymes and secondary metabolites.</title>
        <authorList>
            <person name="Sorensen T."/>
        </authorList>
    </citation>
    <scope>NUCLEOTIDE SEQUENCE [LARGE SCALE GENOMIC DNA]</scope>
    <source>
        <strain evidence="4 5">CBS 24483</strain>
    </source>
</reference>
<gene>
    <name evidence="4" type="ORF">PG986_014457</name>
</gene>
<dbReference type="SMART" id="SM00066">
    <property type="entry name" value="GAL4"/>
    <property type="match status" value="1"/>
</dbReference>
<dbReference type="PANTHER" id="PTHR47785:SF4">
    <property type="entry name" value="ZN(II)2CYS6 TRANSCRIPTION FACTOR (EUROFUNG)"/>
    <property type="match status" value="1"/>
</dbReference>
<feature type="region of interest" description="Disordered" evidence="2">
    <location>
        <begin position="405"/>
        <end position="443"/>
    </location>
</feature>
<comment type="caution">
    <text evidence="4">The sequence shown here is derived from an EMBL/GenBank/DDBJ whole genome shotgun (WGS) entry which is preliminary data.</text>
</comment>
<feature type="domain" description="Zn(2)-C6 fungal-type" evidence="3">
    <location>
        <begin position="125"/>
        <end position="154"/>
    </location>
</feature>
<evidence type="ECO:0000259" key="3">
    <source>
        <dbReference type="PROSITE" id="PS50048"/>
    </source>
</evidence>
<organism evidence="4 5">
    <name type="scientific">Apiospora aurea</name>
    <dbReference type="NCBI Taxonomy" id="335848"/>
    <lineage>
        <taxon>Eukaryota</taxon>
        <taxon>Fungi</taxon>
        <taxon>Dikarya</taxon>
        <taxon>Ascomycota</taxon>
        <taxon>Pezizomycotina</taxon>
        <taxon>Sordariomycetes</taxon>
        <taxon>Xylariomycetidae</taxon>
        <taxon>Amphisphaeriales</taxon>
        <taxon>Apiosporaceae</taxon>
        <taxon>Apiospora</taxon>
    </lineage>
</organism>
<sequence>MDSGPPEAKRPRLTAVDSANWQTLPPLPAPILTPYHQCARDPLVKHHRSPPSFNNRTKAPQYPPLPAICQPKNYLTAPPTPVQLSGRYAPQPHMYGPHAPSPEVPYPAPVAIATAKRKAPRASQACDSCRQLKAKCDELKPCKNCKEKGIQCNYRETPAKQPDKVSADILEIIQSLKTQMTSLDDRMIRMDKRVESNLKRMDNKLDRALTNAGSLENVKMESVEDNDDLAQSPADLDTSQDEHDGEEEIQSDRETNGEPAMTKEAADQVFQQANEIEIEQEPEPPKRSNTSTSSRYDKSKSEEPHYNDLMTDVNDMDGQGSDAPTPPPGENWGQFAPLNDPSLSLYKGGPLNVDGTPDFDHSKLRKYVQSFKDNILCMHPTIVPKELDVLVAMFLYSLPRDKEKQATSAPPSAEFVGASSAPSATMPESGTKRKRSPAVEDANQPVSLQKANLPFRGIHSALVLSVLALEKICLHKGKLPDLVNEHDNANKQSPSVRNGVPVSPLQRSQGSPPGAPPHPPQLSGRPSP</sequence>
<dbReference type="GeneID" id="92083741"/>
<dbReference type="InterPro" id="IPR001138">
    <property type="entry name" value="Zn2Cys6_DnaBD"/>
</dbReference>
<proteinExistence type="predicted"/>
<dbReference type="PROSITE" id="PS50048">
    <property type="entry name" value="ZN2_CY6_FUNGAL_2"/>
    <property type="match status" value="1"/>
</dbReference>
<accession>A0ABR1PT19</accession>
<dbReference type="PROSITE" id="PS00463">
    <property type="entry name" value="ZN2_CY6_FUNGAL_1"/>
    <property type="match status" value="1"/>
</dbReference>
<keyword evidence="1" id="KW-0539">Nucleus</keyword>
<protein>
    <recommendedName>
        <fullName evidence="3">Zn(2)-C6 fungal-type domain-containing protein</fullName>
    </recommendedName>
</protein>
<dbReference type="InterPro" id="IPR036864">
    <property type="entry name" value="Zn2-C6_fun-type_DNA-bd_sf"/>
</dbReference>
<evidence type="ECO:0000256" key="1">
    <source>
        <dbReference type="ARBA" id="ARBA00023242"/>
    </source>
</evidence>
<keyword evidence="5" id="KW-1185">Reference proteome</keyword>
<name>A0ABR1PT19_9PEZI</name>
<feature type="region of interest" description="Disordered" evidence="2">
    <location>
        <begin position="43"/>
        <end position="62"/>
    </location>
</feature>
<dbReference type="RefSeq" id="XP_066692917.1">
    <property type="nucleotide sequence ID" value="XM_066850679.1"/>
</dbReference>
<evidence type="ECO:0000313" key="5">
    <source>
        <dbReference type="Proteomes" id="UP001391051"/>
    </source>
</evidence>
<dbReference type="Pfam" id="PF00172">
    <property type="entry name" value="Zn_clus"/>
    <property type="match status" value="1"/>
</dbReference>
<feature type="region of interest" description="Disordered" evidence="2">
    <location>
        <begin position="482"/>
        <end position="528"/>
    </location>
</feature>
<dbReference type="Proteomes" id="UP001391051">
    <property type="component" value="Unassembled WGS sequence"/>
</dbReference>